<keyword evidence="2" id="KW-0012">Acyltransferase</keyword>
<evidence type="ECO:0000256" key="2">
    <source>
        <dbReference type="ARBA" id="ARBA00023315"/>
    </source>
</evidence>
<dbReference type="PANTHER" id="PTHR43877">
    <property type="entry name" value="AMINOALKYLPHOSPHONATE N-ACETYLTRANSFERASE-RELATED-RELATED"/>
    <property type="match status" value="1"/>
</dbReference>
<reference evidence="4 5" key="1">
    <citation type="journal article" date="2016" name="Arch. Microbiol.">
        <title>Streptomyces zhihengii sp. nov., isolated from rhizospheric soil of Psammosilene tunicoides.</title>
        <authorList>
            <person name="Huang M.J."/>
            <person name="Fei J.J."/>
            <person name="Salam N."/>
            <person name="Kim C.J."/>
            <person name="Hozzein W.N."/>
            <person name="Xiao M."/>
            <person name="Huang H.Q."/>
            <person name="Li W.J."/>
        </authorList>
    </citation>
    <scope>NUCLEOTIDE SEQUENCE [LARGE SCALE GENOMIC DNA]</scope>
    <source>
        <strain evidence="4 5">YIM T102</strain>
    </source>
</reference>
<gene>
    <name evidence="4" type="ORF">JE024_22075</name>
</gene>
<dbReference type="InterPro" id="IPR000182">
    <property type="entry name" value="GNAT_dom"/>
</dbReference>
<proteinExistence type="predicted"/>
<organism evidence="4 5">
    <name type="scientific">Streptomyces zhihengii</name>
    <dbReference type="NCBI Taxonomy" id="1818004"/>
    <lineage>
        <taxon>Bacteria</taxon>
        <taxon>Bacillati</taxon>
        <taxon>Actinomycetota</taxon>
        <taxon>Actinomycetes</taxon>
        <taxon>Kitasatosporales</taxon>
        <taxon>Streptomycetaceae</taxon>
        <taxon>Streptomyces</taxon>
    </lineage>
</organism>
<evidence type="ECO:0000313" key="5">
    <source>
        <dbReference type="Proteomes" id="UP000664109"/>
    </source>
</evidence>
<name>A0ABS2UV76_9ACTN</name>
<evidence type="ECO:0000256" key="1">
    <source>
        <dbReference type="ARBA" id="ARBA00022679"/>
    </source>
</evidence>
<sequence>MRPATGDDRGELQALARRTIDTCYRAFLGDEAVDWFIGSGASDAHVTDHLERGGVHCLVQDGRIIGLSILDGPTVDLMMIDPHQHRRGLGRLLLGHAEDTLLARYQVIRLETFPGNTGAVSFYEACGWALGRPLEGEGPAKLELTKSRAGA</sequence>
<evidence type="ECO:0000259" key="3">
    <source>
        <dbReference type="PROSITE" id="PS51186"/>
    </source>
</evidence>
<dbReference type="Proteomes" id="UP000664109">
    <property type="component" value="Unassembled WGS sequence"/>
</dbReference>
<keyword evidence="5" id="KW-1185">Reference proteome</keyword>
<dbReference type="InterPro" id="IPR016181">
    <property type="entry name" value="Acyl_CoA_acyltransferase"/>
</dbReference>
<protein>
    <submittedName>
        <fullName evidence="4">GNAT family N-acetyltransferase</fullName>
    </submittedName>
</protein>
<comment type="caution">
    <text evidence="4">The sequence shown here is derived from an EMBL/GenBank/DDBJ whole genome shotgun (WGS) entry which is preliminary data.</text>
</comment>
<dbReference type="SUPFAM" id="SSF55729">
    <property type="entry name" value="Acyl-CoA N-acyltransferases (Nat)"/>
    <property type="match status" value="1"/>
</dbReference>
<dbReference type="Pfam" id="PF00583">
    <property type="entry name" value="Acetyltransf_1"/>
    <property type="match status" value="1"/>
</dbReference>
<dbReference type="Gene3D" id="3.40.630.30">
    <property type="match status" value="1"/>
</dbReference>
<dbReference type="EMBL" id="JAFEJA010000001">
    <property type="protein sequence ID" value="MBM9621379.1"/>
    <property type="molecule type" value="Genomic_DNA"/>
</dbReference>
<evidence type="ECO:0000313" key="4">
    <source>
        <dbReference type="EMBL" id="MBM9621379.1"/>
    </source>
</evidence>
<keyword evidence="1" id="KW-0808">Transferase</keyword>
<feature type="domain" description="N-acetyltransferase" evidence="3">
    <location>
        <begin position="1"/>
        <end position="149"/>
    </location>
</feature>
<accession>A0ABS2UV76</accession>
<dbReference type="PROSITE" id="PS51186">
    <property type="entry name" value="GNAT"/>
    <property type="match status" value="1"/>
</dbReference>
<dbReference type="InterPro" id="IPR050832">
    <property type="entry name" value="Bact_Acetyltransf"/>
</dbReference>